<gene>
    <name evidence="3" type="ORF">TRIUR3_27252</name>
</gene>
<dbReference type="STRING" id="4572.M7ZY27"/>
<dbReference type="InterPro" id="IPR010820">
    <property type="entry name" value="DUF1421"/>
</dbReference>
<proteinExistence type="predicted"/>
<name>M7ZY27_TRIUA</name>
<dbReference type="PANTHER" id="PTHR31805:SF4">
    <property type="entry name" value="OS05G0561600 PROTEIN"/>
    <property type="match status" value="1"/>
</dbReference>
<evidence type="ECO:0000256" key="1">
    <source>
        <dbReference type="SAM" id="MobiDB-lite"/>
    </source>
</evidence>
<organism evidence="3">
    <name type="scientific">Triticum urartu</name>
    <name type="common">Red wild einkorn</name>
    <name type="synonym">Crithodium urartu</name>
    <dbReference type="NCBI Taxonomy" id="4572"/>
    <lineage>
        <taxon>Eukaryota</taxon>
        <taxon>Viridiplantae</taxon>
        <taxon>Streptophyta</taxon>
        <taxon>Embryophyta</taxon>
        <taxon>Tracheophyta</taxon>
        <taxon>Spermatophyta</taxon>
        <taxon>Magnoliopsida</taxon>
        <taxon>Liliopsida</taxon>
        <taxon>Poales</taxon>
        <taxon>Poaceae</taxon>
        <taxon>BOP clade</taxon>
        <taxon>Pooideae</taxon>
        <taxon>Triticodae</taxon>
        <taxon>Triticeae</taxon>
        <taxon>Triticinae</taxon>
        <taxon>Triticum</taxon>
    </lineage>
</organism>
<dbReference type="AlphaFoldDB" id="M7ZY27"/>
<accession>M7ZY27</accession>
<dbReference type="EMBL" id="KD054743">
    <property type="protein sequence ID" value="EMS64546.1"/>
    <property type="molecule type" value="Genomic_DNA"/>
</dbReference>
<dbReference type="OMA" id="MYCMQNQ"/>
<dbReference type="Pfam" id="PF07223">
    <property type="entry name" value="DUF1421"/>
    <property type="match status" value="1"/>
</dbReference>
<protein>
    <recommendedName>
        <fullName evidence="2">DUF1421 domain-containing protein</fullName>
    </recommendedName>
</protein>
<evidence type="ECO:0000259" key="2">
    <source>
        <dbReference type="Pfam" id="PF07223"/>
    </source>
</evidence>
<feature type="compositionally biased region" description="Low complexity" evidence="1">
    <location>
        <begin position="374"/>
        <end position="390"/>
    </location>
</feature>
<feature type="domain" description="DUF1421" evidence="2">
    <location>
        <begin position="608"/>
        <end position="649"/>
    </location>
</feature>
<dbReference type="eggNOG" id="ENOG502QPU7">
    <property type="taxonomic scope" value="Eukaryota"/>
</dbReference>
<feature type="compositionally biased region" description="Low complexity" evidence="1">
    <location>
        <begin position="424"/>
        <end position="439"/>
    </location>
</feature>
<feature type="region of interest" description="Disordered" evidence="1">
    <location>
        <begin position="412"/>
        <end position="442"/>
    </location>
</feature>
<evidence type="ECO:0000313" key="3">
    <source>
        <dbReference type="EMBL" id="EMS64546.1"/>
    </source>
</evidence>
<dbReference type="PANTHER" id="PTHR31805">
    <property type="entry name" value="RECEPTOR-LIKE KINASE, PUTATIVE (DUF1421)-RELATED"/>
    <property type="match status" value="1"/>
</dbReference>
<feature type="region of interest" description="Disordered" evidence="1">
    <location>
        <begin position="362"/>
        <end position="391"/>
    </location>
</feature>
<sequence length="656" mass="72878">MDLPDEKQAMRARYLAGHRKRPHVKVLAPHTRTIRGRSRSRASPALAVVPFTARPMRHAAAPYMNEPAQNQAGGAQDLQICYSTTRLHRPADRSGPRIWLDAEISALLFRRPALFAHISASFITVPWLLVSVNRLRQKLGDRPVLAAAASSRGSSQTILDFQDNRLLRSLVSMREQDNHSKEIITEAIESCMNKQAENLVNSLDVISGRLSQLELYCYKLERSIGELRSDVMDYHSEANLNFHSLDKNVKEVQKCVQVLQDKQELAETQNELAKLQIVYEDPAQKSEGTAPSVFMARENDGSFPGAKHELALVPLHQVNQSPAMQFQSCNGLILQQLVPVSLSTQQDQQHLNQSTVYRAQNQCQPERRHAQTFQPAPQSMQPQAQNPQPQTVVEVPPMTSQAPEFYIQAQHHWQHQTVQDVHSQARQQQPQPQVAQQQQYHNMQQVPAQMVQLQTSSPQAQSAPHVALFYPPYGSQQPACGNTEALSRGMVVQPAYSTISSSQRKHHEAAPVYVQSSAIAVPMAEHHIQHQQTQQFHSPGNGSFAPQQCKVGPYSVQGSAQAYNTVYGSPPNSAATFVAVLPQQAQQASAPMMLHHLGPQSVQNHPADMADKAARMGYLNDHAENMPRRMVAAGQPVEYNTFHDGLSSVGNAAWSG</sequence>
<reference evidence="3" key="1">
    <citation type="journal article" date="2013" name="Nature">
        <title>Draft genome of the wheat A-genome progenitor Triticum urartu.</title>
        <authorList>
            <person name="Ling H.Q."/>
            <person name="Zhao S."/>
            <person name="Liu D."/>
            <person name="Wang J."/>
            <person name="Sun H."/>
            <person name="Zhang C."/>
            <person name="Fan H."/>
            <person name="Li D."/>
            <person name="Dong L."/>
            <person name="Tao Y."/>
            <person name="Gao C."/>
            <person name="Wu H."/>
            <person name="Li Y."/>
            <person name="Cui Y."/>
            <person name="Guo X."/>
            <person name="Zheng S."/>
            <person name="Wang B."/>
            <person name="Yu K."/>
            <person name="Liang Q."/>
            <person name="Yang W."/>
            <person name="Lou X."/>
            <person name="Chen J."/>
            <person name="Feng M."/>
            <person name="Jian J."/>
            <person name="Zhang X."/>
            <person name="Luo G."/>
            <person name="Jiang Y."/>
            <person name="Liu J."/>
            <person name="Wang Z."/>
            <person name="Sha Y."/>
            <person name="Zhang B."/>
            <person name="Wu H."/>
            <person name="Tang D."/>
            <person name="Shen Q."/>
            <person name="Xue P."/>
            <person name="Zou S."/>
            <person name="Wang X."/>
            <person name="Liu X."/>
            <person name="Wang F."/>
            <person name="Yang Y."/>
            <person name="An X."/>
            <person name="Dong Z."/>
            <person name="Zhang K."/>
            <person name="Zhang X."/>
            <person name="Luo M.C."/>
            <person name="Dvorak J."/>
            <person name="Tong Y."/>
            <person name="Wang J."/>
            <person name="Yang H."/>
            <person name="Li Z."/>
            <person name="Wang D."/>
            <person name="Zhang A."/>
            <person name="Wang J."/>
        </authorList>
    </citation>
    <scope>NUCLEOTIDE SEQUENCE</scope>
</reference>